<evidence type="ECO:0000256" key="3">
    <source>
        <dbReference type="ARBA" id="ARBA00022833"/>
    </source>
</evidence>
<proteinExistence type="inferred from homology"/>
<feature type="binding site" evidence="4">
    <location>
        <position position="2"/>
    </location>
    <ligand>
        <name>Ni(2+)</name>
        <dbReference type="ChEBI" id="CHEBI:49786"/>
    </ligand>
</feature>
<comment type="caution">
    <text evidence="5">The sequence shown here is derived from an EMBL/GenBank/DDBJ whole genome shotgun (WGS) entry which is preliminary data.</text>
</comment>
<evidence type="ECO:0000256" key="4">
    <source>
        <dbReference type="HAMAP-Rule" id="MF_00213"/>
    </source>
</evidence>
<name>A0A1F2WIZ2_9ACTN</name>
<dbReference type="Proteomes" id="UP000177876">
    <property type="component" value="Unassembled WGS sequence"/>
</dbReference>
<dbReference type="STRING" id="1797197.A2Y75_06555"/>
<reference evidence="5 6" key="1">
    <citation type="journal article" date="2016" name="Nat. Commun.">
        <title>Thousands of microbial genomes shed light on interconnected biogeochemical processes in an aquifer system.</title>
        <authorList>
            <person name="Anantharaman K."/>
            <person name="Brown C.T."/>
            <person name="Hug L.A."/>
            <person name="Sharon I."/>
            <person name="Castelle C.J."/>
            <person name="Probst A.J."/>
            <person name="Thomas B.C."/>
            <person name="Singh A."/>
            <person name="Wilkins M.J."/>
            <person name="Karaoz U."/>
            <person name="Brodie E.L."/>
            <person name="Williams K.H."/>
            <person name="Hubbard S.S."/>
            <person name="Banfield J.F."/>
        </authorList>
    </citation>
    <scope>NUCLEOTIDE SEQUENCE [LARGE SCALE GENOMIC DNA]</scope>
</reference>
<keyword evidence="2 4" id="KW-0479">Metal-binding</keyword>
<dbReference type="PANTHER" id="PTHR34535">
    <property type="entry name" value="HYDROGENASE MATURATION FACTOR HYPA"/>
    <property type="match status" value="1"/>
</dbReference>
<protein>
    <recommendedName>
        <fullName evidence="4">Hydrogenase maturation factor HypA</fullName>
    </recommendedName>
</protein>
<dbReference type="Pfam" id="PF01155">
    <property type="entry name" value="HypA"/>
    <property type="match status" value="1"/>
</dbReference>
<accession>A0A1F2WIZ2</accession>
<comment type="function">
    <text evidence="4">Involved in the maturation of [NiFe] hydrogenases. Required for nickel insertion into the metal center of the hydrogenase.</text>
</comment>
<evidence type="ECO:0000256" key="2">
    <source>
        <dbReference type="ARBA" id="ARBA00022723"/>
    </source>
</evidence>
<organism evidence="5 6">
    <name type="scientific">Candidatus Solincola sediminis</name>
    <dbReference type="NCBI Taxonomy" id="1797199"/>
    <lineage>
        <taxon>Bacteria</taxon>
        <taxon>Bacillati</taxon>
        <taxon>Actinomycetota</taxon>
        <taxon>Candidatus Geothermincolia</taxon>
        <taxon>Candidatus Geothermincolales</taxon>
        <taxon>Candidatus Geothermincolaceae</taxon>
        <taxon>Candidatus Solincola</taxon>
    </lineage>
</organism>
<feature type="binding site" evidence="4">
    <location>
        <position position="73"/>
    </location>
    <ligand>
        <name>Zn(2+)</name>
        <dbReference type="ChEBI" id="CHEBI:29105"/>
    </ligand>
</feature>
<keyword evidence="3 4" id="KW-0862">Zinc</keyword>
<dbReference type="Gene3D" id="3.30.2320.80">
    <property type="match status" value="1"/>
</dbReference>
<feature type="binding site" evidence="4">
    <location>
        <position position="92"/>
    </location>
    <ligand>
        <name>Zn(2+)</name>
        <dbReference type="ChEBI" id="CHEBI:29105"/>
    </ligand>
</feature>
<feature type="binding site" evidence="4">
    <location>
        <position position="89"/>
    </location>
    <ligand>
        <name>Zn(2+)</name>
        <dbReference type="ChEBI" id="CHEBI:29105"/>
    </ligand>
</feature>
<dbReference type="GO" id="GO:0016151">
    <property type="term" value="F:nickel cation binding"/>
    <property type="evidence" value="ECO:0007669"/>
    <property type="project" value="UniProtKB-UniRule"/>
</dbReference>
<keyword evidence="1 4" id="KW-0533">Nickel</keyword>
<dbReference type="GO" id="GO:0051604">
    <property type="term" value="P:protein maturation"/>
    <property type="evidence" value="ECO:0007669"/>
    <property type="project" value="InterPro"/>
</dbReference>
<sequence>MHELAVTESIASICLKHAEQNGAHRIVRVNIKLGEMAGIVDHYVSFYWDMVTKDTVAEGAQLNFIKIPIRAFCPHCNKEFAVKEFDLICPECCKGDGELVSGREFLVESIEIE</sequence>
<dbReference type="HAMAP" id="MF_00213">
    <property type="entry name" value="HypA_HybF"/>
    <property type="match status" value="1"/>
</dbReference>
<dbReference type="PANTHER" id="PTHR34535:SF3">
    <property type="entry name" value="HYDROGENASE MATURATION FACTOR HYPA"/>
    <property type="match status" value="1"/>
</dbReference>
<gene>
    <name evidence="4" type="primary">hypA</name>
    <name evidence="5" type="ORF">A2Y75_06555</name>
</gene>
<comment type="similarity">
    <text evidence="4">Belongs to the HypA/HybF family.</text>
</comment>
<evidence type="ECO:0000313" key="6">
    <source>
        <dbReference type="Proteomes" id="UP000177876"/>
    </source>
</evidence>
<evidence type="ECO:0000313" key="5">
    <source>
        <dbReference type="EMBL" id="OFW56820.1"/>
    </source>
</evidence>
<dbReference type="AlphaFoldDB" id="A0A1F2WIZ2"/>
<feature type="binding site" evidence="4">
    <location>
        <position position="76"/>
    </location>
    <ligand>
        <name>Zn(2+)</name>
        <dbReference type="ChEBI" id="CHEBI:29105"/>
    </ligand>
</feature>
<evidence type="ECO:0000256" key="1">
    <source>
        <dbReference type="ARBA" id="ARBA00022596"/>
    </source>
</evidence>
<dbReference type="InterPro" id="IPR000688">
    <property type="entry name" value="HypA/HybF"/>
</dbReference>
<dbReference type="PIRSF" id="PIRSF004761">
    <property type="entry name" value="Hydrgn_mat_HypA"/>
    <property type="match status" value="1"/>
</dbReference>
<dbReference type="GO" id="GO:0008270">
    <property type="term" value="F:zinc ion binding"/>
    <property type="evidence" value="ECO:0007669"/>
    <property type="project" value="UniProtKB-UniRule"/>
</dbReference>
<dbReference type="EMBL" id="MELK01000040">
    <property type="protein sequence ID" value="OFW56820.1"/>
    <property type="molecule type" value="Genomic_DNA"/>
</dbReference>